<evidence type="ECO:0000256" key="3">
    <source>
        <dbReference type="ARBA" id="ARBA00022833"/>
    </source>
</evidence>
<name>A0A9N8ZMF9_9GLOM</name>
<feature type="region of interest" description="Disordered" evidence="5">
    <location>
        <begin position="157"/>
        <end position="191"/>
    </location>
</feature>
<dbReference type="AlphaFoldDB" id="A0A9N8ZMF9"/>
<sequence>MKLFQTQSTRNYTNVAKERSLCYTVGNHHLNYLFSFSSLFRSSNLYHFQQQHDTSFRRTWDKQEYEQCARDRARREQQLKEEEDRKTTQLVQSTSIASKIPGYYCKVCDCVVKDSVDYLDHINGKTGLFVPRIALDRTMKVERNTLDQVQNDWLVSSKKQKEKPQEYDFEASVEQMHNDGNEGEGLDPEMA</sequence>
<evidence type="ECO:0000313" key="7">
    <source>
        <dbReference type="EMBL" id="CAG8500485.1"/>
    </source>
</evidence>
<dbReference type="InterPro" id="IPR040107">
    <property type="entry name" value="Snu23"/>
</dbReference>
<dbReference type="InterPro" id="IPR013087">
    <property type="entry name" value="Znf_C2H2_type"/>
</dbReference>
<feature type="compositionally biased region" description="Acidic residues" evidence="5">
    <location>
        <begin position="181"/>
        <end position="191"/>
    </location>
</feature>
<gene>
    <name evidence="7" type="ORF">AGERDE_LOCUS4221</name>
</gene>
<keyword evidence="8" id="KW-1185">Reference proteome</keyword>
<evidence type="ECO:0000256" key="2">
    <source>
        <dbReference type="ARBA" id="ARBA00022771"/>
    </source>
</evidence>
<keyword evidence="3" id="KW-0862">Zinc</keyword>
<dbReference type="PANTHER" id="PTHR45986">
    <property type="entry name" value="ZINC FINGER MATRIN-TYPE PROTEIN 2"/>
    <property type="match status" value="1"/>
</dbReference>
<feature type="domain" description="C2H2-type" evidence="6">
    <location>
        <begin position="103"/>
        <end position="125"/>
    </location>
</feature>
<dbReference type="PANTHER" id="PTHR45986:SF1">
    <property type="entry name" value="ZINC FINGER MATRIN-TYPE PROTEIN 2"/>
    <property type="match status" value="1"/>
</dbReference>
<keyword evidence="1" id="KW-0479">Metal-binding</keyword>
<evidence type="ECO:0000256" key="4">
    <source>
        <dbReference type="ARBA" id="ARBA00023242"/>
    </source>
</evidence>
<organism evidence="7 8">
    <name type="scientific">Ambispora gerdemannii</name>
    <dbReference type="NCBI Taxonomy" id="144530"/>
    <lineage>
        <taxon>Eukaryota</taxon>
        <taxon>Fungi</taxon>
        <taxon>Fungi incertae sedis</taxon>
        <taxon>Mucoromycota</taxon>
        <taxon>Glomeromycotina</taxon>
        <taxon>Glomeromycetes</taxon>
        <taxon>Archaeosporales</taxon>
        <taxon>Ambisporaceae</taxon>
        <taxon>Ambispora</taxon>
    </lineage>
</organism>
<keyword evidence="4" id="KW-0539">Nucleus</keyword>
<keyword evidence="2" id="KW-0863">Zinc-finger</keyword>
<evidence type="ECO:0000313" key="8">
    <source>
        <dbReference type="Proteomes" id="UP000789831"/>
    </source>
</evidence>
<comment type="caution">
    <text evidence="7">The sequence shown here is derived from an EMBL/GenBank/DDBJ whole genome shotgun (WGS) entry which is preliminary data.</text>
</comment>
<reference evidence="7" key="1">
    <citation type="submission" date="2021-06" db="EMBL/GenBank/DDBJ databases">
        <authorList>
            <person name="Kallberg Y."/>
            <person name="Tangrot J."/>
            <person name="Rosling A."/>
        </authorList>
    </citation>
    <scope>NUCLEOTIDE SEQUENCE</scope>
    <source>
        <strain evidence="7">MT106</strain>
    </source>
</reference>
<dbReference type="Pfam" id="PF12874">
    <property type="entry name" value="zf-met"/>
    <property type="match status" value="1"/>
</dbReference>
<evidence type="ECO:0000259" key="6">
    <source>
        <dbReference type="Pfam" id="PF12874"/>
    </source>
</evidence>
<feature type="non-terminal residue" evidence="7">
    <location>
        <position position="191"/>
    </location>
</feature>
<dbReference type="GO" id="GO:0000398">
    <property type="term" value="P:mRNA splicing, via spliceosome"/>
    <property type="evidence" value="ECO:0007669"/>
    <property type="project" value="InterPro"/>
</dbReference>
<dbReference type="GO" id="GO:0046540">
    <property type="term" value="C:U4/U6 x U5 tri-snRNP complex"/>
    <property type="evidence" value="ECO:0007669"/>
    <property type="project" value="TreeGrafter"/>
</dbReference>
<evidence type="ECO:0000256" key="5">
    <source>
        <dbReference type="SAM" id="MobiDB-lite"/>
    </source>
</evidence>
<proteinExistence type="predicted"/>
<dbReference type="GO" id="GO:0005681">
    <property type="term" value="C:spliceosomal complex"/>
    <property type="evidence" value="ECO:0007669"/>
    <property type="project" value="InterPro"/>
</dbReference>
<dbReference type="EMBL" id="CAJVPL010000468">
    <property type="protein sequence ID" value="CAG8500485.1"/>
    <property type="molecule type" value="Genomic_DNA"/>
</dbReference>
<protein>
    <submittedName>
        <fullName evidence="7">11106_t:CDS:1</fullName>
    </submittedName>
</protein>
<dbReference type="GO" id="GO:0008270">
    <property type="term" value="F:zinc ion binding"/>
    <property type="evidence" value="ECO:0007669"/>
    <property type="project" value="UniProtKB-KW"/>
</dbReference>
<dbReference type="Proteomes" id="UP000789831">
    <property type="component" value="Unassembled WGS sequence"/>
</dbReference>
<accession>A0A9N8ZMF9</accession>
<dbReference type="OrthoDB" id="30343at2759"/>
<evidence type="ECO:0000256" key="1">
    <source>
        <dbReference type="ARBA" id="ARBA00022723"/>
    </source>
</evidence>